<dbReference type="EMBL" id="WUBR01000002">
    <property type="protein sequence ID" value="MWV27757.1"/>
    <property type="molecule type" value="Genomic_DNA"/>
</dbReference>
<dbReference type="GO" id="GO:0046872">
    <property type="term" value="F:metal ion binding"/>
    <property type="evidence" value="ECO:0007669"/>
    <property type="project" value="UniProtKB-KW"/>
</dbReference>
<name>A0A844XBG6_9SPHN</name>
<reference evidence="8 9" key="2">
    <citation type="submission" date="2020-02" db="EMBL/GenBank/DDBJ databases">
        <title>Erythrobacter dongmakensis sp. nov., isolated from a tidal mudflat.</title>
        <authorList>
            <person name="Kim I.S."/>
        </authorList>
    </citation>
    <scope>NUCLEOTIDE SEQUENCE [LARGE SCALE GENOMIC DNA]</scope>
    <source>
        <strain evidence="8 9">GH3-10</strain>
    </source>
</reference>
<sequence>MSYTNIIRSSEVPAGEMRAVTIGKRKLMVVNVDGRFYVADRKCPHFGVNLCRGKLEGETVMCPLHRARFDLNSGEVLRDPHILFMDLNIRGGLRTYPVQIEGDKVMSDIGEA</sequence>
<accession>A0A844XBG6</accession>
<dbReference type="AlphaFoldDB" id="A0A844XBG6"/>
<dbReference type="RefSeq" id="WP_160485436.1">
    <property type="nucleotide sequence ID" value="NZ_WUBR01000002.1"/>
</dbReference>
<keyword evidence="4" id="KW-0411">Iron-sulfur</keyword>
<dbReference type="GO" id="GO:0051537">
    <property type="term" value="F:2 iron, 2 sulfur cluster binding"/>
    <property type="evidence" value="ECO:0007669"/>
    <property type="project" value="UniProtKB-KW"/>
</dbReference>
<comment type="similarity">
    <text evidence="6">Belongs to the bacterial ring-hydroxylating dioxygenase ferredoxin component family.</text>
</comment>
<dbReference type="PROSITE" id="PS51296">
    <property type="entry name" value="RIESKE"/>
    <property type="match status" value="1"/>
</dbReference>
<evidence type="ECO:0000256" key="3">
    <source>
        <dbReference type="ARBA" id="ARBA00023004"/>
    </source>
</evidence>
<dbReference type="Pfam" id="PF00355">
    <property type="entry name" value="Rieske"/>
    <property type="match status" value="1"/>
</dbReference>
<proteinExistence type="inferred from homology"/>
<gene>
    <name evidence="8" type="ORF">GRF63_07545</name>
</gene>
<dbReference type="Proteomes" id="UP000461409">
    <property type="component" value="Unassembled WGS sequence"/>
</dbReference>
<keyword evidence="2" id="KW-0479">Metal-binding</keyword>
<protein>
    <submittedName>
        <fullName evidence="8">Rieske 2Fe-2S domain-containing protein</fullName>
    </submittedName>
</protein>
<feature type="domain" description="Rieske" evidence="7">
    <location>
        <begin position="4"/>
        <end position="107"/>
    </location>
</feature>
<dbReference type="Gene3D" id="2.102.10.10">
    <property type="entry name" value="Rieske [2Fe-2S] iron-sulphur domain"/>
    <property type="match status" value="1"/>
</dbReference>
<evidence type="ECO:0000259" key="7">
    <source>
        <dbReference type="PROSITE" id="PS51296"/>
    </source>
</evidence>
<evidence type="ECO:0000256" key="4">
    <source>
        <dbReference type="ARBA" id="ARBA00023014"/>
    </source>
</evidence>
<dbReference type="InterPro" id="IPR036922">
    <property type="entry name" value="Rieske_2Fe-2S_sf"/>
</dbReference>
<evidence type="ECO:0000313" key="8">
    <source>
        <dbReference type="EMBL" id="MWV27757.1"/>
    </source>
</evidence>
<evidence type="ECO:0000256" key="1">
    <source>
        <dbReference type="ARBA" id="ARBA00022714"/>
    </source>
</evidence>
<comment type="caution">
    <text evidence="8">The sequence shown here is derived from an EMBL/GenBank/DDBJ whole genome shotgun (WGS) entry which is preliminary data.</text>
</comment>
<reference evidence="8 9" key="1">
    <citation type="submission" date="2019-12" db="EMBL/GenBank/DDBJ databases">
        <authorList>
            <person name="Lee S.D."/>
        </authorList>
    </citation>
    <scope>NUCLEOTIDE SEQUENCE [LARGE SCALE GENOMIC DNA]</scope>
    <source>
        <strain evidence="8 9">GH3-10</strain>
    </source>
</reference>
<evidence type="ECO:0000256" key="2">
    <source>
        <dbReference type="ARBA" id="ARBA00022723"/>
    </source>
</evidence>
<dbReference type="InterPro" id="IPR017941">
    <property type="entry name" value="Rieske_2Fe-2S"/>
</dbReference>
<organism evidence="8 9">
    <name type="scientific">Aurantiacibacter rhizosphaerae</name>
    <dbReference type="NCBI Taxonomy" id="2691582"/>
    <lineage>
        <taxon>Bacteria</taxon>
        <taxon>Pseudomonadati</taxon>
        <taxon>Pseudomonadota</taxon>
        <taxon>Alphaproteobacteria</taxon>
        <taxon>Sphingomonadales</taxon>
        <taxon>Erythrobacteraceae</taxon>
        <taxon>Aurantiacibacter</taxon>
    </lineage>
</organism>
<keyword evidence="9" id="KW-1185">Reference proteome</keyword>
<evidence type="ECO:0000256" key="6">
    <source>
        <dbReference type="ARBA" id="ARBA00038001"/>
    </source>
</evidence>
<evidence type="ECO:0000313" key="9">
    <source>
        <dbReference type="Proteomes" id="UP000461409"/>
    </source>
</evidence>
<keyword evidence="1" id="KW-0001">2Fe-2S</keyword>
<dbReference type="PANTHER" id="PTHR21496">
    <property type="entry name" value="FERREDOXIN-RELATED"/>
    <property type="match status" value="1"/>
</dbReference>
<comment type="cofactor">
    <cofactor evidence="5">
        <name>[2Fe-2S] cluster</name>
        <dbReference type="ChEBI" id="CHEBI:190135"/>
    </cofactor>
</comment>
<keyword evidence="3" id="KW-0408">Iron</keyword>
<dbReference type="PANTHER" id="PTHR21496:SF0">
    <property type="entry name" value="RIESKE DOMAIN-CONTAINING PROTEIN"/>
    <property type="match status" value="1"/>
</dbReference>
<dbReference type="SUPFAM" id="SSF50022">
    <property type="entry name" value="ISP domain"/>
    <property type="match status" value="1"/>
</dbReference>
<evidence type="ECO:0000256" key="5">
    <source>
        <dbReference type="ARBA" id="ARBA00034078"/>
    </source>
</evidence>